<feature type="chain" id="PRO_5046228548" evidence="2">
    <location>
        <begin position="23"/>
        <end position="164"/>
    </location>
</feature>
<keyword evidence="1" id="KW-0812">Transmembrane</keyword>
<feature type="transmembrane region" description="Helical" evidence="1">
    <location>
        <begin position="99"/>
        <end position="116"/>
    </location>
</feature>
<dbReference type="InterPro" id="IPR016747">
    <property type="entry name" value="Phosphotransbutyrylase"/>
</dbReference>
<evidence type="ECO:0000313" key="4">
    <source>
        <dbReference type="EMBL" id="MBP1934110.1"/>
    </source>
</evidence>
<dbReference type="Pfam" id="PF04892">
    <property type="entry name" value="VanZ"/>
    <property type="match status" value="1"/>
</dbReference>
<evidence type="ECO:0000259" key="3">
    <source>
        <dbReference type="Pfam" id="PF04892"/>
    </source>
</evidence>
<dbReference type="InterPro" id="IPR006976">
    <property type="entry name" value="VanZ-like"/>
</dbReference>
<dbReference type="RefSeq" id="WP_280922245.1">
    <property type="nucleotide sequence ID" value="NZ_JAGGKT010000016.1"/>
</dbReference>
<dbReference type="EMBL" id="JAGGKT010000016">
    <property type="protein sequence ID" value="MBP1934110.1"/>
    <property type="molecule type" value="Genomic_DNA"/>
</dbReference>
<accession>A0ABS4GV21</accession>
<evidence type="ECO:0000256" key="2">
    <source>
        <dbReference type="SAM" id="SignalP"/>
    </source>
</evidence>
<sequence>MFKYWLPALLWMLLIFSFSSQPYQQQDMRPWLKDKLPETFIKENFSHIKVNYAGSEVSIQTKGVPGFVEFFVRKGAHVFVYTVLAILIQWAVRLTWRRIGRLSYFISFLITFLYAMSDEWHQAFTPNRTPKIHDVFIDSFGILLGLLIFIFLQRLFFLKKGKHV</sequence>
<name>A0ABS4GV21_9BACL</name>
<keyword evidence="1" id="KW-0472">Membrane</keyword>
<dbReference type="PIRSF" id="PIRSF019083">
    <property type="entry name" value="UCP019083_VanZ"/>
    <property type="match status" value="1"/>
</dbReference>
<evidence type="ECO:0000256" key="1">
    <source>
        <dbReference type="SAM" id="Phobius"/>
    </source>
</evidence>
<keyword evidence="2" id="KW-0732">Signal</keyword>
<proteinExistence type="predicted"/>
<feature type="signal peptide" evidence="2">
    <location>
        <begin position="1"/>
        <end position="22"/>
    </location>
</feature>
<feature type="transmembrane region" description="Helical" evidence="1">
    <location>
        <begin position="136"/>
        <end position="157"/>
    </location>
</feature>
<protein>
    <submittedName>
        <fullName evidence="4">VanZ family protein</fullName>
    </submittedName>
</protein>
<feature type="domain" description="VanZ-like" evidence="3">
    <location>
        <begin position="5"/>
        <end position="152"/>
    </location>
</feature>
<keyword evidence="1" id="KW-1133">Transmembrane helix</keyword>
<keyword evidence="5" id="KW-1185">Reference proteome</keyword>
<dbReference type="NCBIfam" id="NF037970">
    <property type="entry name" value="vanZ_1"/>
    <property type="match status" value="1"/>
</dbReference>
<gene>
    <name evidence="4" type="ORF">J2Z37_004127</name>
</gene>
<dbReference type="Proteomes" id="UP001519343">
    <property type="component" value="Unassembled WGS sequence"/>
</dbReference>
<evidence type="ECO:0000313" key="5">
    <source>
        <dbReference type="Proteomes" id="UP001519343"/>
    </source>
</evidence>
<feature type="transmembrane region" description="Helical" evidence="1">
    <location>
        <begin position="75"/>
        <end position="92"/>
    </location>
</feature>
<organism evidence="4 5">
    <name type="scientific">Ammoniphilus resinae</name>
    <dbReference type="NCBI Taxonomy" id="861532"/>
    <lineage>
        <taxon>Bacteria</taxon>
        <taxon>Bacillati</taxon>
        <taxon>Bacillota</taxon>
        <taxon>Bacilli</taxon>
        <taxon>Bacillales</taxon>
        <taxon>Paenibacillaceae</taxon>
        <taxon>Aneurinibacillus group</taxon>
        <taxon>Ammoniphilus</taxon>
    </lineage>
</organism>
<comment type="caution">
    <text evidence="4">The sequence shown here is derived from an EMBL/GenBank/DDBJ whole genome shotgun (WGS) entry which is preliminary data.</text>
</comment>
<reference evidence="4 5" key="1">
    <citation type="submission" date="2021-03" db="EMBL/GenBank/DDBJ databases">
        <title>Genomic Encyclopedia of Type Strains, Phase IV (KMG-IV): sequencing the most valuable type-strain genomes for metagenomic binning, comparative biology and taxonomic classification.</title>
        <authorList>
            <person name="Goeker M."/>
        </authorList>
    </citation>
    <scope>NUCLEOTIDE SEQUENCE [LARGE SCALE GENOMIC DNA]</scope>
    <source>
        <strain evidence="4 5">DSM 24738</strain>
    </source>
</reference>